<gene>
    <name evidence="2" type="ORF">C4N25_09760</name>
</gene>
<proteinExistence type="predicted"/>
<dbReference type="Pfam" id="PF01935">
    <property type="entry name" value="DUF87"/>
    <property type="match status" value="1"/>
</dbReference>
<dbReference type="InterPro" id="IPR027417">
    <property type="entry name" value="P-loop_NTPase"/>
</dbReference>
<dbReference type="RefSeq" id="WP_112115910.1">
    <property type="nucleotide sequence ID" value="NZ_PRKZ01000007.1"/>
</dbReference>
<sequence length="1745" mass="199008">MKSLAVFLVNNIKREIQQAANDSKNIICIKGINSAEVYCDICTQLNLYASNNDVSFVAKLSNGKYQDFLANDADCAATKLMFNHQWVDTEDKMTSYRNKPAVDGEKLLILMMGTESVPDRGGLSDFFTLSPQQIEQQIKNDYHRLIPDDFHQRLDSVAVFDYAFDKFYGTLFDSVEKDILKLCEQIDIWRKKSMSADEIWQDMFSSLPDVWKVSPILDSICSMTSVANAKDDKIRILAEDCAFISRRSYSKISKSERKKIIDQFEQYVQKFGKYSEDFPSDQGFSSFEEFKTGVIDFVSNIDTEQNYKKLLKTDYSIAGKILQTRLPKKPKRSTAIKLTGNPLVAFLTAYLKTVSDPTFGNLQYDNVTFEIKNVAVGVKGADDKETSGKEQWVRICRFAGGVFDFIQQEDWKTSDDTAIEFCCTDKDIFEPQNVEIAVSEGRLKWLNTDNTKISFSVKISNGNALLFETEYEWNIRPDEDWLAAFDTLEIMFQDDDYNACLPFITWKNINEIFRAKSTEEFVQILSQEIHKDDFEVRNLLRAVGKVDPKQYTNEVYAFNALGAAFFTFGQEILQNGFYFAISRSVVNLIDKYKNAASVLTWNQNVLSNPELLRCFVNAFVIVKNNTPIQSELSIEQCVVLPYHPAMLEKIADQMVFIRTGMREWYEKNMESTIEKMDNALDRLLNLSYIHSSIDAIYDDRDLQGVEKTFGYFTLYGRYLKENHFVRMGTVLEKEAIYDDDFNVRSFNQANAEAKMIINVIRHYRKTYGKNTDCLTLAFINPSDLQVVVSAITGYVASVKKLDIPIYIVATIILPEKNKGGRNYLSYWLDNLVDVDAGVHIESYLEYWNEYKDIHNKIRSNTDIAFFMDVLQEPGQTFLGYQTADWPTTMKPLECRYPMVFKPNIDYVSNVSRSVDISQPQFPAATAHTQALLYAAHPDITKINKIYRRDKMNDALRAEIRSAHNQAIWVVCVDEAIDKECIRSICKGEEYPEEYPVIGFSTGDGSYGQLNLTITTRQTVKTDIQLRCKRRLKSIFYTWDDASLNTASQTCIDRAPRLDGVSVLLALNPNAYEINNFLAYLMLDKIYEDTGKNYCLIHLDSYRHWFDAKNSDEEQKIPDFLVVAVDSDAAGKTVLHATVAECKIAKCIHKDEHIQKAKSQVENGISVLKAHFSPDSKSIERRYWYAQLYRALAFTRTDSRTSKLLDAIIDGEFDIDWSGEIYGFWFDSDDEQDTLYTDYSGAQDIIVHNICQKTIQRVLLKKTPSEEVEFIREIGALEQEDEPANEEFDALDDDFSETVHEDDAIIMPDTQEDKDTPTNLPEILEEDKKSVAVLVSPKAEETIQPELPVEPAAEIALTSETADLDKTSPVEETPLEDVRLLIGKEKRGTDVFWEFGHPKLSNRHLLITGTSGQGKTYCIQTLLLELARQGISSVIFDYTDGFLPNKLEPEFQEALGEKIEQKVAVVNRIPVNPFVLQSVEIPSIGSIPENASAVAGRISDILTHVYGFGDQQRAAIYKACKEGIDRYGAQMSFARLQELLEESKIKEAKTVSSKMTQFFDNDLFDTSNSFDWKDILNNNGKVTVIQLTNLDRTLQTIITEITLWDAWYSLTKFGNKDTPFVVVLDEAQNLSFKSGSPAEKILREGRKYGWSAWFATQFLKGALDSGEISNLQQAAERLYFKPSGEEMNYIAGQIASERTEIQDWYNRLKNMQKGQCIVQGDRIKPNGEFGSIQPALVNVTSFGERK</sequence>
<reference evidence="2 3" key="1">
    <citation type="submission" date="2018-02" db="EMBL/GenBank/DDBJ databases">
        <title>Complete genome sequencing of Faecalibacterium prausnitzii strains isolated from the human gut.</title>
        <authorList>
            <person name="Fitzgerald B.C."/>
            <person name="Shkoporov A.N."/>
            <person name="Ross P.R."/>
            <person name="Hill C."/>
        </authorList>
    </citation>
    <scope>NUCLEOTIDE SEQUENCE [LARGE SCALE GENOMIC DNA]</scope>
    <source>
        <strain evidence="2 3">APC942/8-14-2</strain>
    </source>
</reference>
<evidence type="ECO:0000313" key="3">
    <source>
        <dbReference type="Proteomes" id="UP000251634"/>
    </source>
</evidence>
<dbReference type="Gene3D" id="3.40.50.300">
    <property type="entry name" value="P-loop containing nucleotide triphosphate hydrolases"/>
    <property type="match status" value="2"/>
</dbReference>
<dbReference type="InterPro" id="IPR051162">
    <property type="entry name" value="T4SS_component"/>
</dbReference>
<evidence type="ECO:0000313" key="2">
    <source>
        <dbReference type="EMBL" id="RAW48801.1"/>
    </source>
</evidence>
<evidence type="ECO:0000259" key="1">
    <source>
        <dbReference type="Pfam" id="PF01935"/>
    </source>
</evidence>
<dbReference type="PANTHER" id="PTHR30121:SF6">
    <property type="entry name" value="SLR6007 PROTEIN"/>
    <property type="match status" value="1"/>
</dbReference>
<name>A0A329TGC2_9FIRM</name>
<accession>A0A329TGC2</accession>
<comment type="caution">
    <text evidence="2">The sequence shown here is derived from an EMBL/GenBank/DDBJ whole genome shotgun (WGS) entry which is preliminary data.</text>
</comment>
<organism evidence="2 3">
    <name type="scientific">Faecalibacterium prausnitzii</name>
    <dbReference type="NCBI Taxonomy" id="853"/>
    <lineage>
        <taxon>Bacteria</taxon>
        <taxon>Bacillati</taxon>
        <taxon>Bacillota</taxon>
        <taxon>Clostridia</taxon>
        <taxon>Eubacteriales</taxon>
        <taxon>Oscillospiraceae</taxon>
        <taxon>Faecalibacterium</taxon>
    </lineage>
</organism>
<dbReference type="InterPro" id="IPR002789">
    <property type="entry name" value="HerA_central"/>
</dbReference>
<protein>
    <recommendedName>
        <fullName evidence="1">Helicase HerA central domain-containing protein</fullName>
    </recommendedName>
</protein>
<dbReference type="SUPFAM" id="SSF52540">
    <property type="entry name" value="P-loop containing nucleoside triphosphate hydrolases"/>
    <property type="match status" value="1"/>
</dbReference>
<dbReference type="Proteomes" id="UP000251634">
    <property type="component" value="Unassembled WGS sequence"/>
</dbReference>
<dbReference type="PANTHER" id="PTHR30121">
    <property type="entry name" value="UNCHARACTERIZED PROTEIN YJGR-RELATED"/>
    <property type="match status" value="1"/>
</dbReference>
<dbReference type="EMBL" id="PRKZ01000007">
    <property type="protein sequence ID" value="RAW48801.1"/>
    <property type="molecule type" value="Genomic_DNA"/>
</dbReference>
<feature type="domain" description="Helicase HerA central" evidence="1">
    <location>
        <begin position="1397"/>
        <end position="1599"/>
    </location>
</feature>